<sequence>MAIIKLSSTNPALSYILYKNPASGIQLRRIRKGMGYGWYHGEQKYLAYFTDQGTTALSFRPNREEEFHYLNVSQYQAPLVYLALITEFFDHPLKLQEQDSNGFEHCLELPFIAIKREHFLLFFQRQFPDIQFEYTELMPGHGSLVLHTMRPLHDLLHTTQLFLLFQALFAKEFLDESDTLIQKYVHSLNAVDAPFYIRNLFVRNFMGRRNYFNRFIEEASATTRYTIDFSFGGTGLQRRNLAESLLTFDYPILDVGCGEGFYIAAFSKQLGSLPYYAIDIDPEVLATAQQRAEKKELENVTFYSSLENWEKLTITEAVDVLMMEVIEHMPQEEAAALIKAVLEKNTHQLILSTPNKEFNTYYDLTDEKKRHEDHHWEMTRPEFQQWLSKIIDQTSYTLEFLAIGDTVDGIPTTQGARILRKERKG</sequence>
<dbReference type="OrthoDB" id="626362at2"/>
<comment type="similarity">
    <text evidence="2">Belongs to the methyltransferase superfamily. HEN1 family.</text>
</comment>
<dbReference type="GO" id="GO:0001510">
    <property type="term" value="P:RNA methylation"/>
    <property type="evidence" value="ECO:0007669"/>
    <property type="project" value="InterPro"/>
</dbReference>
<feature type="domain" description="Methyltransferase" evidence="13">
    <location>
        <begin position="250"/>
        <end position="359"/>
    </location>
</feature>
<evidence type="ECO:0000256" key="10">
    <source>
        <dbReference type="ARBA" id="ARBA00023158"/>
    </source>
</evidence>
<keyword evidence="8" id="KW-0460">Magnesium</keyword>
<dbReference type="InterPro" id="IPR025714">
    <property type="entry name" value="Methyltranfer_dom"/>
</dbReference>
<dbReference type="AlphaFoldDB" id="A0A242K3H7"/>
<organism evidence="15">
    <name type="scientific">Candidatus Enterococcus clewellii</name>
    <dbReference type="NCBI Taxonomy" id="1834193"/>
    <lineage>
        <taxon>Bacteria</taxon>
        <taxon>Bacillati</taxon>
        <taxon>Bacillota</taxon>
        <taxon>Bacilli</taxon>
        <taxon>Lactobacillales</taxon>
        <taxon>Enterococcaceae</taxon>
        <taxon>Enterococcus</taxon>
    </lineage>
</organism>
<keyword evidence="5" id="KW-0808">Transferase</keyword>
<dbReference type="SUPFAM" id="SSF53335">
    <property type="entry name" value="S-adenosyl-L-methionine-dependent methyltransferases"/>
    <property type="match status" value="1"/>
</dbReference>
<name>A0A242K3H7_9ENTE</name>
<evidence type="ECO:0000256" key="6">
    <source>
        <dbReference type="ARBA" id="ARBA00022691"/>
    </source>
</evidence>
<evidence type="ECO:0000256" key="7">
    <source>
        <dbReference type="ARBA" id="ARBA00022723"/>
    </source>
</evidence>
<comment type="cofactor">
    <cofactor evidence="1">
        <name>Mg(2+)</name>
        <dbReference type="ChEBI" id="CHEBI:18420"/>
    </cofactor>
</comment>
<evidence type="ECO:0000313" key="16">
    <source>
        <dbReference type="EMBL" id="WYJ90064.1"/>
    </source>
</evidence>
<keyword evidence="9" id="KW-0694">RNA-binding</keyword>
<dbReference type="EMBL" id="CP147247">
    <property type="protein sequence ID" value="WYJ90064.1"/>
    <property type="molecule type" value="Genomic_DNA"/>
</dbReference>
<feature type="domain" description="Hen1-like N-terminal" evidence="14">
    <location>
        <begin position="3"/>
        <end position="223"/>
    </location>
</feature>
<protein>
    <recommendedName>
        <fullName evidence="3">Small RNA 2'-O-methyltransferase</fullName>
        <ecNumber evidence="11">2.1.1.386</ecNumber>
    </recommendedName>
</protein>
<proteinExistence type="inferred from homology"/>
<dbReference type="PANTHER" id="PTHR21404">
    <property type="entry name" value="HEN1"/>
    <property type="match status" value="1"/>
</dbReference>
<comment type="catalytic activity">
    <reaction evidence="12">
        <text>small RNA 3'-end nucleotide + S-adenosyl-L-methionine = small RNA 3'-end 2'-O-methylnucleotide + S-adenosyl-L-homocysteine + H(+)</text>
        <dbReference type="Rhea" id="RHEA:37887"/>
        <dbReference type="Rhea" id="RHEA-COMP:10415"/>
        <dbReference type="Rhea" id="RHEA-COMP:10416"/>
        <dbReference type="ChEBI" id="CHEBI:15378"/>
        <dbReference type="ChEBI" id="CHEBI:57856"/>
        <dbReference type="ChEBI" id="CHEBI:59789"/>
        <dbReference type="ChEBI" id="CHEBI:74896"/>
        <dbReference type="ChEBI" id="CHEBI:74898"/>
        <dbReference type="EC" id="2.1.1.386"/>
    </reaction>
</comment>
<dbReference type="GO" id="GO:0003723">
    <property type="term" value="F:RNA binding"/>
    <property type="evidence" value="ECO:0007669"/>
    <property type="project" value="UniProtKB-KW"/>
</dbReference>
<evidence type="ECO:0000256" key="1">
    <source>
        <dbReference type="ARBA" id="ARBA00001946"/>
    </source>
</evidence>
<dbReference type="EMBL" id="NGMM01000005">
    <property type="protein sequence ID" value="OTP13546.1"/>
    <property type="molecule type" value="Genomic_DNA"/>
</dbReference>
<evidence type="ECO:0000313" key="17">
    <source>
        <dbReference type="Proteomes" id="UP000195141"/>
    </source>
</evidence>
<dbReference type="GO" id="GO:0005737">
    <property type="term" value="C:cytoplasm"/>
    <property type="evidence" value="ECO:0007669"/>
    <property type="project" value="TreeGrafter"/>
</dbReference>
<evidence type="ECO:0000313" key="15">
    <source>
        <dbReference type="EMBL" id="OTP13546.1"/>
    </source>
</evidence>
<evidence type="ECO:0000256" key="5">
    <source>
        <dbReference type="ARBA" id="ARBA00022679"/>
    </source>
</evidence>
<dbReference type="Pfam" id="PF22032">
    <property type="entry name" value="Hen1_N"/>
    <property type="match status" value="1"/>
</dbReference>
<accession>A0A242K3H7</accession>
<reference evidence="16" key="3">
    <citation type="submission" date="2024-03" db="EMBL/GenBank/DDBJ databases">
        <title>The Genome Sequence of Enterococcus sp. DIV0242b.</title>
        <authorList>
            <consortium name="The Broad Institute Genomics Platform"/>
            <consortium name="The Broad Institute Microbial Omics Core"/>
            <consortium name="The Broad Institute Genomic Center for Infectious Diseases"/>
            <person name="Earl A."/>
            <person name="Manson A."/>
            <person name="Gilmore M."/>
            <person name="Schwartman J."/>
            <person name="Shea T."/>
            <person name="Abouelleil A."/>
            <person name="Cao P."/>
            <person name="Chapman S."/>
            <person name="Cusick C."/>
            <person name="Young S."/>
            <person name="Neafsey D."/>
            <person name="Nusbaum C."/>
            <person name="Birren B."/>
        </authorList>
    </citation>
    <scope>NUCLEOTIDE SEQUENCE</scope>
    <source>
        <strain evidence="16">9E7_DIV0242</strain>
    </source>
</reference>
<evidence type="ECO:0000256" key="9">
    <source>
        <dbReference type="ARBA" id="ARBA00022884"/>
    </source>
</evidence>
<dbReference type="CDD" id="cd02440">
    <property type="entry name" value="AdoMet_MTases"/>
    <property type="match status" value="1"/>
</dbReference>
<keyword evidence="6" id="KW-0949">S-adenosyl-L-methionine</keyword>
<dbReference type="Proteomes" id="UP000195141">
    <property type="component" value="Chromosome"/>
</dbReference>
<dbReference type="InterPro" id="IPR026610">
    <property type="entry name" value="Hen1"/>
</dbReference>
<dbReference type="RefSeq" id="WP_086350033.1">
    <property type="nucleotide sequence ID" value="NZ_CP147247.1"/>
</dbReference>
<dbReference type="GO" id="GO:0046872">
    <property type="term" value="F:metal ion binding"/>
    <property type="evidence" value="ECO:0007669"/>
    <property type="project" value="UniProtKB-KW"/>
</dbReference>
<dbReference type="GO" id="GO:0090486">
    <property type="term" value="F:small RNA 2'-O-methyltransferase activity"/>
    <property type="evidence" value="ECO:0007669"/>
    <property type="project" value="UniProtKB-EC"/>
</dbReference>
<evidence type="ECO:0000256" key="3">
    <source>
        <dbReference type="ARBA" id="ARBA00021330"/>
    </source>
</evidence>
<evidence type="ECO:0000256" key="12">
    <source>
        <dbReference type="ARBA" id="ARBA00048418"/>
    </source>
</evidence>
<keyword evidence="4" id="KW-0489">Methyltransferase</keyword>
<gene>
    <name evidence="16" type="ORF">A5888_001792</name>
    <name evidence="15" type="ORF">A5888_003024</name>
</gene>
<dbReference type="EC" id="2.1.1.386" evidence="11"/>
<keyword evidence="7" id="KW-0479">Metal-binding</keyword>
<evidence type="ECO:0000259" key="13">
    <source>
        <dbReference type="Pfam" id="PF13847"/>
    </source>
</evidence>
<dbReference type="Gene3D" id="3.40.50.150">
    <property type="entry name" value="Vaccinia Virus protein VP39"/>
    <property type="match status" value="1"/>
</dbReference>
<reference evidence="15" key="1">
    <citation type="submission" date="2017-05" db="EMBL/GenBank/DDBJ databases">
        <title>The Genome Sequence of Enterococcus sp. 9E7_DIV0242.</title>
        <authorList>
            <consortium name="The Broad Institute Genomics Platform"/>
            <consortium name="The Broad Institute Genomic Center for Infectious Diseases"/>
            <person name="Earl A."/>
            <person name="Manson A."/>
            <person name="Schwartman J."/>
            <person name="Gilmore M."/>
            <person name="Abouelleil A."/>
            <person name="Cao P."/>
            <person name="Chapman S."/>
            <person name="Cusick C."/>
            <person name="Shea T."/>
            <person name="Young S."/>
            <person name="Neafsey D."/>
            <person name="Nusbaum C."/>
            <person name="Birren B."/>
        </authorList>
    </citation>
    <scope>NUCLEOTIDE SEQUENCE [LARGE SCALE GENOMIC DNA]</scope>
    <source>
        <strain evidence="15">9E7_DIV0242</strain>
    </source>
</reference>
<dbReference type="InterPro" id="IPR053890">
    <property type="entry name" value="Hen1-like_N"/>
</dbReference>
<evidence type="ECO:0000259" key="14">
    <source>
        <dbReference type="Pfam" id="PF22032"/>
    </source>
</evidence>
<reference evidence="16" key="2">
    <citation type="submission" date="2017-05" db="EMBL/GenBank/DDBJ databases">
        <authorList>
            <consortium name="The Broad Institute Genomics Platform"/>
            <consortium name="The Broad Institute Genomic Center for Infectious Diseases"/>
            <person name="Earl A."/>
            <person name="Manson A."/>
            <person name="Schwartman J."/>
            <person name="Gilmore M."/>
            <person name="Abouelleil A."/>
            <person name="Cao P."/>
            <person name="Chapman S."/>
            <person name="Cusick C."/>
            <person name="Shea T."/>
            <person name="Young S."/>
            <person name="Neafsey D."/>
            <person name="Nusbaum C."/>
            <person name="Birren B."/>
        </authorList>
    </citation>
    <scope>NUCLEOTIDE SEQUENCE</scope>
    <source>
        <strain evidence="16">9E7_DIV0242</strain>
    </source>
</reference>
<evidence type="ECO:0000256" key="4">
    <source>
        <dbReference type="ARBA" id="ARBA00022603"/>
    </source>
</evidence>
<dbReference type="GO" id="GO:0030422">
    <property type="term" value="P:siRNA processing"/>
    <property type="evidence" value="ECO:0007669"/>
    <property type="project" value="TreeGrafter"/>
</dbReference>
<evidence type="ECO:0000256" key="2">
    <source>
        <dbReference type="ARBA" id="ARBA00009026"/>
    </source>
</evidence>
<evidence type="ECO:0000256" key="8">
    <source>
        <dbReference type="ARBA" id="ARBA00022842"/>
    </source>
</evidence>
<dbReference type="Pfam" id="PF13847">
    <property type="entry name" value="Methyltransf_31"/>
    <property type="match status" value="1"/>
</dbReference>
<keyword evidence="17" id="KW-1185">Reference proteome</keyword>
<dbReference type="PANTHER" id="PTHR21404:SF3">
    <property type="entry name" value="SMALL RNA 2'-O-METHYLTRANSFERASE"/>
    <property type="match status" value="1"/>
</dbReference>
<evidence type="ECO:0000256" key="11">
    <source>
        <dbReference type="ARBA" id="ARBA00035025"/>
    </source>
</evidence>
<keyword evidence="10" id="KW-0943">RNA-mediated gene silencing</keyword>
<dbReference type="InterPro" id="IPR029063">
    <property type="entry name" value="SAM-dependent_MTases_sf"/>
</dbReference>